<evidence type="ECO:0000313" key="1">
    <source>
        <dbReference type="EMBL" id="MEY9451982.1"/>
    </source>
</evidence>
<keyword evidence="2" id="KW-1185">Reference proteome</keyword>
<comment type="caution">
    <text evidence="1">The sequence shown here is derived from an EMBL/GenBank/DDBJ whole genome shotgun (WGS) entry which is preliminary data.</text>
</comment>
<sequence>MPEYQAYDIGEDGHIQQRIDLICADNGEAKERAKSLVDIYPIQLWQSDHKLATFDPDPMTADRAQGWLKGELRPPK</sequence>
<dbReference type="Proteomes" id="UP001565369">
    <property type="component" value="Unassembled WGS sequence"/>
</dbReference>
<dbReference type="EMBL" id="JBGBZJ010000003">
    <property type="protein sequence ID" value="MEY9451982.1"/>
    <property type="molecule type" value="Genomic_DNA"/>
</dbReference>
<reference evidence="1 2" key="1">
    <citation type="submission" date="2024-07" db="EMBL/GenBank/DDBJ databases">
        <title>Genomic Encyclopedia of Type Strains, Phase V (KMG-V): Genome sequencing to study the core and pangenomes of soil and plant-associated prokaryotes.</title>
        <authorList>
            <person name="Whitman W."/>
        </authorList>
    </citation>
    <scope>NUCLEOTIDE SEQUENCE [LARGE SCALE GENOMIC DNA]</scope>
    <source>
        <strain evidence="1 2">USDA 152</strain>
    </source>
</reference>
<accession>A0ABV4FKV9</accession>
<name>A0ABV4FKV9_9BRAD</name>
<organism evidence="1 2">
    <name type="scientific">Bradyrhizobium ottawaense</name>
    <dbReference type="NCBI Taxonomy" id="931866"/>
    <lineage>
        <taxon>Bacteria</taxon>
        <taxon>Pseudomonadati</taxon>
        <taxon>Pseudomonadota</taxon>
        <taxon>Alphaproteobacteria</taxon>
        <taxon>Hyphomicrobiales</taxon>
        <taxon>Nitrobacteraceae</taxon>
        <taxon>Bradyrhizobium</taxon>
    </lineage>
</organism>
<protein>
    <submittedName>
        <fullName evidence="1">Uncharacterized protein</fullName>
    </submittedName>
</protein>
<evidence type="ECO:0000313" key="2">
    <source>
        <dbReference type="Proteomes" id="UP001565369"/>
    </source>
</evidence>
<proteinExistence type="predicted"/>
<gene>
    <name evidence="1" type="ORF">ABIG07_000930</name>
</gene>
<dbReference type="RefSeq" id="WP_038973714.1">
    <property type="nucleotide sequence ID" value="NZ_AP021854.1"/>
</dbReference>